<evidence type="ECO:0000259" key="3">
    <source>
        <dbReference type="PROSITE" id="PS52035"/>
    </source>
</evidence>
<dbReference type="Gene3D" id="3.40.630.10">
    <property type="entry name" value="Zn peptidases"/>
    <property type="match status" value="1"/>
</dbReference>
<protein>
    <submittedName>
        <fullName evidence="4">Putative zinc carboxypeptidase</fullName>
    </submittedName>
</protein>
<dbReference type="GO" id="GO:0006508">
    <property type="term" value="P:proteolysis"/>
    <property type="evidence" value="ECO:0007669"/>
    <property type="project" value="InterPro"/>
</dbReference>
<reference evidence="5" key="1">
    <citation type="submission" date="2015-11" db="EMBL/GenBank/DDBJ databases">
        <authorList>
            <person name="Seth-Smith H.M.B."/>
        </authorList>
    </citation>
    <scope>NUCLEOTIDE SEQUENCE [LARGE SCALE GENOMIC DNA]</scope>
    <source>
        <strain evidence="5">2013Ark11</strain>
    </source>
</reference>
<feature type="active site" description="Proton donor/acceptor" evidence="2">
    <location>
        <position position="341"/>
    </location>
</feature>
<comment type="cofactor">
    <cofactor evidence="1">
        <name>Zn(2+)</name>
        <dbReference type="ChEBI" id="CHEBI:29105"/>
    </cofactor>
</comment>
<dbReference type="GO" id="GO:0008270">
    <property type="term" value="F:zinc ion binding"/>
    <property type="evidence" value="ECO:0007669"/>
    <property type="project" value="InterPro"/>
</dbReference>
<gene>
    <name evidence="4" type="ORF">Ark11_0065</name>
</gene>
<dbReference type="CDD" id="cd06234">
    <property type="entry name" value="M14_PaCCP-like"/>
    <property type="match status" value="1"/>
</dbReference>
<sequence length="382" mass="43936">MIKVESNFDSGAIEVLEISEPLNMRLNIRCDTASEFRQWFCFKVVGKRNQNYLIRLCNYLETTYTDGFHDYNVFVSTDFKNWTRVKCHTDEDDFCIPYTSQTDFFYVSYFEPYTWDRHLELINLASTSGIARVETWGTTKENRPISAIIVDDTNNSGKKKMWLIARQHPGETMAEFFMEGFIQRLLDPTDGSSSELCKLCSFYLVPNMNPDGSVNGNLRTNSAGKNLNREWLNPSSDGSPEVLCVRNHMHEIGVDCFFDVHGDESIPYVFTDPCLENSEGNNATEIMTEREHHLLKSLEKQCTDFQYSVGYAPGHYPKEEIMSMARGYVQETFSCPAITLEMPFKYHTPNRNDQTGWTAKKSIGLGKEWIDGLLAYLKNPLK</sequence>
<evidence type="ECO:0000313" key="4">
    <source>
        <dbReference type="EMBL" id="CUT16925.1"/>
    </source>
</evidence>
<dbReference type="Gene3D" id="2.60.40.3120">
    <property type="match status" value="1"/>
</dbReference>
<keyword evidence="5" id="KW-1185">Reference proteome</keyword>
<proteinExistence type="inferred from homology"/>
<organism evidence="4 5">
    <name type="scientific">Candidatus Ichthyocystis hellenicum</name>
    <dbReference type="NCBI Taxonomy" id="1561003"/>
    <lineage>
        <taxon>Bacteria</taxon>
        <taxon>Pseudomonadati</taxon>
        <taxon>Pseudomonadota</taxon>
        <taxon>Betaproteobacteria</taxon>
        <taxon>Burkholderiales</taxon>
        <taxon>Candidatus Ichthyocystis</taxon>
    </lineage>
</organism>
<dbReference type="PROSITE" id="PS52035">
    <property type="entry name" value="PEPTIDASE_M14"/>
    <property type="match status" value="1"/>
</dbReference>
<dbReference type="Pfam" id="PF18027">
    <property type="entry name" value="Pepdidase_M14_N"/>
    <property type="match status" value="1"/>
</dbReference>
<dbReference type="GO" id="GO:0004181">
    <property type="term" value="F:metallocarboxypeptidase activity"/>
    <property type="evidence" value="ECO:0007669"/>
    <property type="project" value="InterPro"/>
</dbReference>
<dbReference type="PANTHER" id="PTHR12756:SF11">
    <property type="entry name" value="CYTOSOLIC CARBOXYPEPTIDASE 1"/>
    <property type="match status" value="1"/>
</dbReference>
<feature type="domain" description="Peptidase M14" evidence="3">
    <location>
        <begin position="105"/>
        <end position="380"/>
    </location>
</feature>
<keyword evidence="4" id="KW-0121">Carboxypeptidase</keyword>
<name>A0A0S4M3S0_9BURK</name>
<keyword evidence="4" id="KW-0645">Protease</keyword>
<dbReference type="OrthoDB" id="5490902at2"/>
<evidence type="ECO:0000256" key="2">
    <source>
        <dbReference type="PROSITE-ProRule" id="PRU01379"/>
    </source>
</evidence>
<comment type="similarity">
    <text evidence="2">Belongs to the peptidase M14 family.</text>
</comment>
<dbReference type="Proteomes" id="UP000198651">
    <property type="component" value="Chromosome I"/>
</dbReference>
<accession>A0A0S4M3S0</accession>
<dbReference type="InterPro" id="IPR000834">
    <property type="entry name" value="Peptidase_M14"/>
</dbReference>
<dbReference type="PANTHER" id="PTHR12756">
    <property type="entry name" value="CYTOSOLIC CARBOXYPEPTIDASE"/>
    <property type="match status" value="1"/>
</dbReference>
<dbReference type="AlphaFoldDB" id="A0A0S4M3S0"/>
<dbReference type="EMBL" id="LN906597">
    <property type="protein sequence ID" value="CUT16925.1"/>
    <property type="molecule type" value="Genomic_DNA"/>
</dbReference>
<dbReference type="RefSeq" id="WP_157722192.1">
    <property type="nucleotide sequence ID" value="NZ_LN906597.1"/>
</dbReference>
<dbReference type="SUPFAM" id="SSF53187">
    <property type="entry name" value="Zn-dependent exopeptidases"/>
    <property type="match status" value="1"/>
</dbReference>
<dbReference type="InterPro" id="IPR050821">
    <property type="entry name" value="Cytosolic_carboxypeptidase"/>
</dbReference>
<evidence type="ECO:0000313" key="5">
    <source>
        <dbReference type="Proteomes" id="UP000198651"/>
    </source>
</evidence>
<evidence type="ECO:0000256" key="1">
    <source>
        <dbReference type="ARBA" id="ARBA00001947"/>
    </source>
</evidence>
<dbReference type="STRING" id="1561003.Ark11_0065"/>
<dbReference type="InterPro" id="IPR040626">
    <property type="entry name" value="Pepdidase_M14_N"/>
</dbReference>
<keyword evidence="4" id="KW-0378">Hydrolase</keyword>
<dbReference type="Pfam" id="PF00246">
    <property type="entry name" value="Peptidase_M14"/>
    <property type="match status" value="1"/>
</dbReference>